<dbReference type="Pfam" id="PF00201">
    <property type="entry name" value="UDPGT"/>
    <property type="match status" value="1"/>
</dbReference>
<dbReference type="GO" id="GO:0080044">
    <property type="term" value="F:quercetin 7-O-glucosyltransferase activity"/>
    <property type="evidence" value="ECO:0007669"/>
    <property type="project" value="TreeGrafter"/>
</dbReference>
<dbReference type="Proteomes" id="UP000237000">
    <property type="component" value="Unassembled WGS sequence"/>
</dbReference>
<name>A0A2P5ED66_TREOI</name>
<evidence type="ECO:0000256" key="2">
    <source>
        <dbReference type="ARBA" id="ARBA00022679"/>
    </source>
</evidence>
<comment type="similarity">
    <text evidence="1">Belongs to the UDP-glycosyltransferase family.</text>
</comment>
<dbReference type="SUPFAM" id="SSF53756">
    <property type="entry name" value="UDP-Glycosyltransferase/glycogen phosphorylase"/>
    <property type="match status" value="1"/>
</dbReference>
<keyword evidence="4" id="KW-1185">Reference proteome</keyword>
<dbReference type="CDD" id="cd03784">
    <property type="entry name" value="GT1_Gtf-like"/>
    <property type="match status" value="1"/>
</dbReference>
<organism evidence="3 4">
    <name type="scientific">Trema orientale</name>
    <name type="common">Charcoal tree</name>
    <name type="synonym">Celtis orientalis</name>
    <dbReference type="NCBI Taxonomy" id="63057"/>
    <lineage>
        <taxon>Eukaryota</taxon>
        <taxon>Viridiplantae</taxon>
        <taxon>Streptophyta</taxon>
        <taxon>Embryophyta</taxon>
        <taxon>Tracheophyta</taxon>
        <taxon>Spermatophyta</taxon>
        <taxon>Magnoliopsida</taxon>
        <taxon>eudicotyledons</taxon>
        <taxon>Gunneridae</taxon>
        <taxon>Pentapetalae</taxon>
        <taxon>rosids</taxon>
        <taxon>fabids</taxon>
        <taxon>Rosales</taxon>
        <taxon>Cannabaceae</taxon>
        <taxon>Trema</taxon>
    </lineage>
</organism>
<dbReference type="InParanoid" id="A0A2P5ED66"/>
<dbReference type="PANTHER" id="PTHR11926">
    <property type="entry name" value="GLUCOSYL/GLUCURONOSYL TRANSFERASES"/>
    <property type="match status" value="1"/>
</dbReference>
<dbReference type="Gene3D" id="3.40.50.2000">
    <property type="entry name" value="Glycogen Phosphorylase B"/>
    <property type="match status" value="2"/>
</dbReference>
<protein>
    <submittedName>
        <fullName evidence="3">UDP-glucuronosyl/UDP-glucosyltransferase</fullName>
    </submittedName>
</protein>
<evidence type="ECO:0000256" key="1">
    <source>
        <dbReference type="ARBA" id="ARBA00009995"/>
    </source>
</evidence>
<accession>A0A2P5ED66</accession>
<evidence type="ECO:0000313" key="4">
    <source>
        <dbReference type="Proteomes" id="UP000237000"/>
    </source>
</evidence>
<dbReference type="EMBL" id="JXTC01000178">
    <property type="protein sequence ID" value="PON83478.1"/>
    <property type="molecule type" value="Genomic_DNA"/>
</dbReference>
<keyword evidence="2 3" id="KW-0808">Transferase</keyword>
<dbReference type="GO" id="GO:0080043">
    <property type="term" value="F:quercetin 3-O-glucosyltransferase activity"/>
    <property type="evidence" value="ECO:0007669"/>
    <property type="project" value="TreeGrafter"/>
</dbReference>
<sequence length="476" mass="52996">MSTTKPRVLVVPVPAQGHVKPLMLFSHKLAKHGFRITFVNTEFNHKRILSAMNDHDEGSDKGLVPEIELVSIPDGLGPENDRTDAIELAKCTLETIPAEIEKLITTINGGDGGGVSESSDDDKIRCVVSDVHMSWIMEVAAKMGVKGAVFCPSSAALSVYTMNIPKMLHDGILDRDGKPTKKQKIQLATGMPAMDTSKFPWNFGDLASQKMMFHHYFRTGQGLKMANWWLCNTAYEIEYVALSLFPRFIPIGPLMKNDSHSSVDISGSQFWPEDSSCLNWLNQQKPRSVIYIAFGSFAVHDQAQFQELALGLELTGRPFLWVVRPGFISNGDNSSFNPYDFLGNNSNNLGKIVSWAPQQKVLAHPSIACFVSHCGWNSTMEGLSNGVPFLCWPYFADQHLDKSYICDVWKVGMGFEPNVNGLISSEEVKNKVDKLLSDGDIRRRSLELKEIVTKNIAKDGQSSKNFNSFIKWLEEA</sequence>
<dbReference type="InterPro" id="IPR002213">
    <property type="entry name" value="UDP_glucos_trans"/>
</dbReference>
<dbReference type="AlphaFoldDB" id="A0A2P5ED66"/>
<dbReference type="FunFam" id="3.40.50.2000:FF:000061">
    <property type="entry name" value="UDP-glycosyltransferase 83A1"/>
    <property type="match status" value="1"/>
</dbReference>
<dbReference type="OrthoDB" id="5835829at2759"/>
<dbReference type="PANTHER" id="PTHR11926:SF1530">
    <property type="entry name" value="EF-HAND DOMAIN-CONTAINING PROTEIN"/>
    <property type="match status" value="1"/>
</dbReference>
<proteinExistence type="inferred from homology"/>
<comment type="caution">
    <text evidence="3">The sequence shown here is derived from an EMBL/GenBank/DDBJ whole genome shotgun (WGS) entry which is preliminary data.</text>
</comment>
<evidence type="ECO:0000313" key="3">
    <source>
        <dbReference type="EMBL" id="PON83478.1"/>
    </source>
</evidence>
<reference evidence="4" key="1">
    <citation type="submission" date="2016-06" db="EMBL/GenBank/DDBJ databases">
        <title>Parallel loss of symbiosis genes in relatives of nitrogen-fixing non-legume Parasponia.</title>
        <authorList>
            <person name="Van Velzen R."/>
            <person name="Holmer R."/>
            <person name="Bu F."/>
            <person name="Rutten L."/>
            <person name="Van Zeijl A."/>
            <person name="Liu W."/>
            <person name="Santuari L."/>
            <person name="Cao Q."/>
            <person name="Sharma T."/>
            <person name="Shen D."/>
            <person name="Roswanjaya Y."/>
            <person name="Wardhani T."/>
            <person name="Kalhor M.S."/>
            <person name="Jansen J."/>
            <person name="Van den Hoogen J."/>
            <person name="Gungor B."/>
            <person name="Hartog M."/>
            <person name="Hontelez J."/>
            <person name="Verver J."/>
            <person name="Yang W.-C."/>
            <person name="Schijlen E."/>
            <person name="Repin R."/>
            <person name="Schilthuizen M."/>
            <person name="Schranz E."/>
            <person name="Heidstra R."/>
            <person name="Miyata K."/>
            <person name="Fedorova E."/>
            <person name="Kohlen W."/>
            <person name="Bisseling T."/>
            <person name="Smit S."/>
            <person name="Geurts R."/>
        </authorList>
    </citation>
    <scope>NUCLEOTIDE SEQUENCE [LARGE SCALE GENOMIC DNA]</scope>
    <source>
        <strain evidence="4">cv. RG33-2</strain>
    </source>
</reference>
<dbReference type="FunFam" id="3.40.50.2000:FF:000108">
    <property type="entry name" value="UDP-glycosyltransferase 83A1"/>
    <property type="match status" value="1"/>
</dbReference>
<gene>
    <name evidence="3" type="ORF">TorRG33x02_207500</name>
</gene>